<dbReference type="EMBL" id="ML735788">
    <property type="protein sequence ID" value="KAE8414309.1"/>
    <property type="molecule type" value="Genomic_DNA"/>
</dbReference>
<feature type="region of interest" description="Disordered" evidence="1">
    <location>
        <begin position="340"/>
        <end position="361"/>
    </location>
</feature>
<proteinExistence type="predicted"/>
<feature type="compositionally biased region" description="Low complexity" evidence="1">
    <location>
        <begin position="395"/>
        <end position="408"/>
    </location>
</feature>
<dbReference type="Proteomes" id="UP000325395">
    <property type="component" value="Unassembled WGS sequence"/>
</dbReference>
<keyword evidence="3" id="KW-1185">Reference proteome</keyword>
<evidence type="ECO:0000313" key="3">
    <source>
        <dbReference type="Proteomes" id="UP000325395"/>
    </source>
</evidence>
<accession>A0ABQ6WAZ4</accession>
<evidence type="ECO:0000256" key="1">
    <source>
        <dbReference type="SAM" id="MobiDB-lite"/>
    </source>
</evidence>
<name>A0ABQ6WAZ4_9EURO</name>
<sequence>MREKRNRQSSLMGSLQILRSRFGVRHEQCELEDNKHIPDGSNTHREARRSNPLPPLNTSVCHSSQRQPIIHTCRQTFMPLSEKNSSRYNNFNNGPRGLDISSSRLQEQESNLRAQHKVSSSQCQTSLRYSSTQLFSRIPTPAKSPVGDLYSHEVYRKEGRRSVLSSLGRQCVDVDKDADTVYEANLDNEDERKDFIRRKDTQRLSPERNMFDTEATSNPRLQIRTHHQRTSDGQRATTGLSSGVFSNSIHAAKYTPVPCVTVLRTGRPRNLAASPDARSRPATRLFDPISALISRLETGAQRNKCIKNDHLRASNPISGSVKVPSLRKERVEYHTVPKGELPTQHPLLEDFQPANPKVMDGTLQKSDKMEYVKKSLRWTNGLENLKLETRTKTDSFSPASRPKAPSRSTTRLRPLPDTGNTRHRDQIGRMVLSRNHPNGFRSKLKKPGLTIHADWVSQVSESQPQQYWLGRFVTLVNAFHYEDSFHEPDIATGFGMLSSYSRPLGHPDSNEAGYRIKRAFMVLENVCMNDEASASLRKFRYDYINKFGDRWMYETDRGAHGRECLSAIPGEGLSLPRQYDETCSAGIK</sequence>
<feature type="region of interest" description="Disordered" evidence="1">
    <location>
        <begin position="34"/>
        <end position="62"/>
    </location>
</feature>
<organism evidence="2 3">
    <name type="scientific">Aspergillus pseudocaelatus</name>
    <dbReference type="NCBI Taxonomy" id="1825620"/>
    <lineage>
        <taxon>Eukaryota</taxon>
        <taxon>Fungi</taxon>
        <taxon>Dikarya</taxon>
        <taxon>Ascomycota</taxon>
        <taxon>Pezizomycotina</taxon>
        <taxon>Eurotiomycetes</taxon>
        <taxon>Eurotiomycetidae</taxon>
        <taxon>Eurotiales</taxon>
        <taxon>Aspergillaceae</taxon>
        <taxon>Aspergillus</taxon>
        <taxon>Aspergillus subgen. Circumdati</taxon>
    </lineage>
</organism>
<protein>
    <submittedName>
        <fullName evidence="2">Uncharacterized protein</fullName>
    </submittedName>
</protein>
<evidence type="ECO:0000313" key="2">
    <source>
        <dbReference type="EMBL" id="KAE8414309.1"/>
    </source>
</evidence>
<feature type="region of interest" description="Disordered" evidence="1">
    <location>
        <begin position="389"/>
        <end position="445"/>
    </location>
</feature>
<reference evidence="2 3" key="1">
    <citation type="submission" date="2019-04" db="EMBL/GenBank/DDBJ databases">
        <authorList>
            <consortium name="DOE Joint Genome Institute"/>
            <person name="Mondo S."/>
            <person name="Kjaerbolling I."/>
            <person name="Vesth T."/>
            <person name="Frisvad J.C."/>
            <person name="Nybo J.L."/>
            <person name="Theobald S."/>
            <person name="Kildgaard S."/>
            <person name="Isbrandt T."/>
            <person name="Kuo A."/>
            <person name="Sato A."/>
            <person name="Lyhne E.K."/>
            <person name="Kogle M.E."/>
            <person name="Wiebenga A."/>
            <person name="Kun R.S."/>
            <person name="Lubbers R.J."/>
            <person name="Makela M.R."/>
            <person name="Barry K."/>
            <person name="Chovatia M."/>
            <person name="Clum A."/>
            <person name="Daum C."/>
            <person name="Haridas S."/>
            <person name="He G."/>
            <person name="LaButti K."/>
            <person name="Lipzen A."/>
            <person name="Riley R."/>
            <person name="Salamov A."/>
            <person name="Simmons B.A."/>
            <person name="Magnuson J.K."/>
            <person name="Henrissat B."/>
            <person name="Mortensen U.H."/>
            <person name="Larsen T.O."/>
            <person name="Devries R.P."/>
            <person name="Grigoriev I.V."/>
            <person name="Machida M."/>
            <person name="Baker S.E."/>
            <person name="Andersen M.R."/>
            <person name="Cantor M.N."/>
            <person name="Hua S.X."/>
        </authorList>
    </citation>
    <scope>NUCLEOTIDE SEQUENCE [LARGE SCALE GENOMIC DNA]</scope>
    <source>
        <strain evidence="2 3">CBS 117616</strain>
    </source>
</reference>
<feature type="compositionally biased region" description="Basic and acidic residues" evidence="1">
    <location>
        <begin position="34"/>
        <end position="49"/>
    </location>
</feature>
<gene>
    <name evidence="2" type="ORF">BDV36DRAFT_299129</name>
</gene>